<sequence length="449" mass="44821">MHSSQIPGSATGAASLLPVGATASREGKTASSDFAAMMAALLPQQGASVPDTSTGNGQTLPAATAQAVAGAAGDQQQQSEDDNSAELALAPQAFAAPLPATPVTAESVATPATVDRAAPVPAPVAAPSWAEPPAPVLQTGSAPQPWLDTAANRDTMTPASTVAGAAPVAQMPAAQRTAAAQPLPTTGTSEDTGDLLANNTASSQRQGITPAAVPADLATDTAGNAARQIELPTSSNTSDTEQPATDLLRYRSAESPAVDNVARPSPAADTSTAQALATGTSAVEQRNTSGAATPVSSGAATSSAQELTAPLATPAWRQQLEQQVSALHQRGLTQVELQLHPTELGPLAVSLKVDEQGAQAQFLSAHAGVRSAVEQAIPQLREALAQQGIVLAETSVGDQPGQGRDQAGSQSGRGPGSGRPEVAETGETEVTPSPAAAAALMRNGVDLYA</sequence>
<accession>A0A5C9A241</accession>
<dbReference type="AlphaFoldDB" id="A0A5C9A241"/>
<dbReference type="Gene3D" id="3.30.750.140">
    <property type="match status" value="1"/>
</dbReference>
<dbReference type="OrthoDB" id="1792985at2"/>
<feature type="region of interest" description="Disordered" evidence="1">
    <location>
        <begin position="1"/>
        <end position="29"/>
    </location>
</feature>
<dbReference type="Proteomes" id="UP000321933">
    <property type="component" value="Unassembled WGS sequence"/>
</dbReference>
<evidence type="ECO:0000259" key="2">
    <source>
        <dbReference type="Pfam" id="PF02120"/>
    </source>
</evidence>
<dbReference type="PANTHER" id="PTHR37533:SF2">
    <property type="entry name" value="FLAGELLAR HOOK-LENGTH CONTROL PROTEIN"/>
    <property type="match status" value="1"/>
</dbReference>
<dbReference type="Pfam" id="PF02120">
    <property type="entry name" value="Flg_hook"/>
    <property type="match status" value="1"/>
</dbReference>
<dbReference type="InterPro" id="IPR038610">
    <property type="entry name" value="FliK-like_C_sf"/>
</dbReference>
<gene>
    <name evidence="3" type="ORF">FVW59_02425</name>
</gene>
<feature type="compositionally biased region" description="Low complexity" evidence="1">
    <location>
        <begin position="62"/>
        <end position="78"/>
    </location>
</feature>
<name>A0A5C9A241_9GAMM</name>
<feature type="compositionally biased region" description="Polar residues" evidence="1">
    <location>
        <begin position="268"/>
        <end position="306"/>
    </location>
</feature>
<feature type="compositionally biased region" description="Polar residues" evidence="1">
    <location>
        <begin position="231"/>
        <end position="243"/>
    </location>
</feature>
<dbReference type="EMBL" id="VRYZ01000001">
    <property type="protein sequence ID" value="TXS94786.1"/>
    <property type="molecule type" value="Genomic_DNA"/>
</dbReference>
<feature type="compositionally biased region" description="Pro residues" evidence="1">
    <location>
        <begin position="123"/>
        <end position="135"/>
    </location>
</feature>
<evidence type="ECO:0000313" key="4">
    <source>
        <dbReference type="Proteomes" id="UP000321933"/>
    </source>
</evidence>
<feature type="region of interest" description="Disordered" evidence="1">
    <location>
        <begin position="123"/>
        <end position="306"/>
    </location>
</feature>
<proteinExistence type="predicted"/>
<evidence type="ECO:0000256" key="1">
    <source>
        <dbReference type="SAM" id="MobiDB-lite"/>
    </source>
</evidence>
<organism evidence="3 4">
    <name type="scientific">Parahaliea aestuarii</name>
    <dbReference type="NCBI Taxonomy" id="1852021"/>
    <lineage>
        <taxon>Bacteria</taxon>
        <taxon>Pseudomonadati</taxon>
        <taxon>Pseudomonadota</taxon>
        <taxon>Gammaproteobacteria</taxon>
        <taxon>Cellvibrionales</taxon>
        <taxon>Halieaceae</taxon>
        <taxon>Parahaliea</taxon>
    </lineage>
</organism>
<feature type="region of interest" description="Disordered" evidence="1">
    <location>
        <begin position="46"/>
        <end position="91"/>
    </location>
</feature>
<reference evidence="3 4" key="1">
    <citation type="submission" date="2019-08" db="EMBL/GenBank/DDBJ databases">
        <title>Parahaliea maris sp. nov., isolated from the surface seawater.</title>
        <authorList>
            <person name="Liu Y."/>
        </authorList>
    </citation>
    <scope>NUCLEOTIDE SEQUENCE [LARGE SCALE GENOMIC DNA]</scope>
    <source>
        <strain evidence="3 4">S2-26</strain>
    </source>
</reference>
<feature type="domain" description="Flagellar hook-length control protein-like C-terminal" evidence="2">
    <location>
        <begin position="322"/>
        <end position="403"/>
    </location>
</feature>
<dbReference type="InterPro" id="IPR021136">
    <property type="entry name" value="Flagellar_hook_control-like_C"/>
</dbReference>
<dbReference type="CDD" id="cd17470">
    <property type="entry name" value="T3SS_Flik_C"/>
    <property type="match status" value="1"/>
</dbReference>
<feature type="compositionally biased region" description="Polar residues" evidence="1">
    <location>
        <begin position="197"/>
        <end position="207"/>
    </location>
</feature>
<dbReference type="PANTHER" id="PTHR37533">
    <property type="entry name" value="FLAGELLAR HOOK-LENGTH CONTROL PROTEIN"/>
    <property type="match status" value="1"/>
</dbReference>
<dbReference type="RefSeq" id="WP_148062627.1">
    <property type="nucleotide sequence ID" value="NZ_VRYZ01000001.1"/>
</dbReference>
<comment type="caution">
    <text evidence="3">The sequence shown here is derived from an EMBL/GenBank/DDBJ whole genome shotgun (WGS) entry which is preliminary data.</text>
</comment>
<feature type="compositionally biased region" description="Low complexity" evidence="1">
    <location>
        <begin position="162"/>
        <end position="186"/>
    </location>
</feature>
<evidence type="ECO:0000313" key="3">
    <source>
        <dbReference type="EMBL" id="TXS94786.1"/>
    </source>
</evidence>
<dbReference type="InterPro" id="IPR052563">
    <property type="entry name" value="FliK"/>
</dbReference>
<keyword evidence="4" id="KW-1185">Reference proteome</keyword>
<protein>
    <recommendedName>
        <fullName evidence="2">Flagellar hook-length control protein-like C-terminal domain-containing protein</fullName>
    </recommendedName>
</protein>
<feature type="region of interest" description="Disordered" evidence="1">
    <location>
        <begin position="394"/>
        <end position="437"/>
    </location>
</feature>
<feature type="compositionally biased region" description="Polar residues" evidence="1">
    <location>
        <begin position="46"/>
        <end position="61"/>
    </location>
</feature>